<evidence type="ECO:0000313" key="2">
    <source>
        <dbReference type="Proteomes" id="UP000267077"/>
    </source>
</evidence>
<organism evidence="1 2">
    <name type="scientific">Dyella dinghuensis</name>
    <dbReference type="NCBI Taxonomy" id="1920169"/>
    <lineage>
        <taxon>Bacteria</taxon>
        <taxon>Pseudomonadati</taxon>
        <taxon>Pseudomonadota</taxon>
        <taxon>Gammaproteobacteria</taxon>
        <taxon>Lysobacterales</taxon>
        <taxon>Rhodanobacteraceae</taxon>
        <taxon>Dyella</taxon>
    </lineage>
</organism>
<dbReference type="EMBL" id="RYZR01000005">
    <property type="protein sequence ID" value="RUL63979.1"/>
    <property type="molecule type" value="Genomic_DNA"/>
</dbReference>
<gene>
    <name evidence="1" type="ORF">EKH79_07900</name>
</gene>
<sequence length="317" mass="36402">MEIRNEVDIATAGLPVPATVTPRPRVVVCMTNHERPDCARINQEIIKLNYAAPWPIVHACSDPTYEPHMEDVLVRCQPRTIIYGALNLLQQSCRAAVEIYNPQYLLHIEADTWVFNQEIITRYIDLLDRHPEAHLAASTWSTDQRPQWRRLHHPFAKVKLGLASIASAVGNDFYVKRKHTLSTQFFIARNDPRFFTMLDAVQPTIDNTLEYDFYQGFVKEFDKRGIIHIKEREPVHPDNRHWCPALTLHAQHWPEQLPRPADVPADGRPHPGVSGQYDIPGKKEVLAAHGFKHVGPAMRQLLDASDTSYYNPKAKRY</sequence>
<name>A0A3S0RE61_9GAMM</name>
<dbReference type="RefSeq" id="WP_126673260.1">
    <property type="nucleotide sequence ID" value="NZ_RYZR01000005.1"/>
</dbReference>
<dbReference type="OrthoDB" id="5938178at2"/>
<evidence type="ECO:0000313" key="1">
    <source>
        <dbReference type="EMBL" id="RUL63979.1"/>
    </source>
</evidence>
<dbReference type="AlphaFoldDB" id="A0A3S0RE61"/>
<comment type="caution">
    <text evidence="1">The sequence shown here is derived from an EMBL/GenBank/DDBJ whole genome shotgun (WGS) entry which is preliminary data.</text>
</comment>
<dbReference type="Proteomes" id="UP000267077">
    <property type="component" value="Unassembled WGS sequence"/>
</dbReference>
<keyword evidence="2" id="KW-1185">Reference proteome</keyword>
<reference evidence="1 2" key="1">
    <citation type="submission" date="2018-12" db="EMBL/GenBank/DDBJ databases">
        <title>Dyella dinghuensis sp. nov. DHOA06 and Dyella choica sp. nov. 4M-K27, isolated from forest soil.</title>
        <authorList>
            <person name="Qiu L.-H."/>
            <person name="Gao Z.-H."/>
        </authorList>
    </citation>
    <scope>NUCLEOTIDE SEQUENCE [LARGE SCALE GENOMIC DNA]</scope>
    <source>
        <strain evidence="1 2">DHOA06</strain>
    </source>
</reference>
<accession>A0A3S0RE61</accession>
<proteinExistence type="predicted"/>
<protein>
    <submittedName>
        <fullName evidence="1">Uncharacterized protein</fullName>
    </submittedName>
</protein>